<dbReference type="eggNOG" id="COG1215">
    <property type="taxonomic scope" value="Bacteria"/>
</dbReference>
<dbReference type="STRING" id="887062.HGR_06926"/>
<evidence type="ECO:0000256" key="13">
    <source>
        <dbReference type="ARBA" id="ARBA00023136"/>
    </source>
</evidence>
<comment type="similarity">
    <text evidence="4 15">Belongs to the AcsB/BcsB family.</text>
</comment>
<evidence type="ECO:0000313" key="18">
    <source>
        <dbReference type="Proteomes" id="UP000016368"/>
    </source>
</evidence>
<name>F3KSF6_9BURK</name>
<evidence type="ECO:0000256" key="12">
    <source>
        <dbReference type="ARBA" id="ARBA00022989"/>
    </source>
</evidence>
<evidence type="ECO:0000256" key="9">
    <source>
        <dbReference type="ARBA" id="ARBA00022636"/>
    </source>
</evidence>
<dbReference type="UniPathway" id="UPA00694"/>
<evidence type="ECO:0000256" key="5">
    <source>
        <dbReference type="ARBA" id="ARBA00011437"/>
    </source>
</evidence>
<dbReference type="InterPro" id="IPR018513">
    <property type="entry name" value="Cell_synthase_bac"/>
</dbReference>
<feature type="region of interest" description="Disordered" evidence="16">
    <location>
        <begin position="171"/>
        <end position="196"/>
    </location>
</feature>
<dbReference type="GO" id="GO:0030244">
    <property type="term" value="P:cellulose biosynthetic process"/>
    <property type="evidence" value="ECO:0007669"/>
    <property type="project" value="UniProtKB-KW"/>
</dbReference>
<keyword evidence="11 15" id="KW-0135">Cellulose biosynthesis</keyword>
<evidence type="ECO:0000256" key="1">
    <source>
        <dbReference type="ARBA" id="ARBA00002057"/>
    </source>
</evidence>
<evidence type="ECO:0000256" key="10">
    <source>
        <dbReference type="ARBA" id="ARBA00022692"/>
    </source>
</evidence>
<comment type="subunit">
    <text evidence="5 15">Tightly associated with the cellulose synthase catalytic subunit.</text>
</comment>
<evidence type="ECO:0000256" key="16">
    <source>
        <dbReference type="SAM" id="MobiDB-lite"/>
    </source>
</evidence>
<evidence type="ECO:0000313" key="17">
    <source>
        <dbReference type="EMBL" id="EGI77350.1"/>
    </source>
</evidence>
<comment type="subcellular location">
    <subcellularLocation>
        <location evidence="2">Cell inner membrane</location>
        <topology evidence="2">Single-pass membrane protein</topology>
    </subcellularLocation>
</comment>
<dbReference type="PANTHER" id="PTHR39083:SF1">
    <property type="entry name" value="CYCLIC DI-GMP-BINDING PROTEIN"/>
    <property type="match status" value="1"/>
</dbReference>
<dbReference type="GO" id="GO:0006011">
    <property type="term" value="P:UDP-alpha-D-glucose metabolic process"/>
    <property type="evidence" value="ECO:0007669"/>
    <property type="project" value="InterPro"/>
</dbReference>
<keyword evidence="13 15" id="KW-0472">Membrane</keyword>
<gene>
    <name evidence="17" type="ORF">HGR_06926</name>
</gene>
<dbReference type="Gene3D" id="2.60.120.260">
    <property type="entry name" value="Galactose-binding domain-like"/>
    <property type="match status" value="2"/>
</dbReference>
<evidence type="ECO:0000256" key="8">
    <source>
        <dbReference type="ARBA" id="ARBA00022519"/>
    </source>
</evidence>
<evidence type="ECO:0000256" key="2">
    <source>
        <dbReference type="ARBA" id="ARBA00004377"/>
    </source>
</evidence>
<dbReference type="PANTHER" id="PTHR39083">
    <property type="entry name" value="CYCLIC DI-GMP-BINDING PROTEIN"/>
    <property type="match status" value="1"/>
</dbReference>
<evidence type="ECO:0000256" key="4">
    <source>
        <dbReference type="ARBA" id="ARBA00010714"/>
    </source>
</evidence>
<feature type="chain" id="PRO_5015218492" description="Cyclic di-GMP-binding protein" evidence="15">
    <location>
        <begin position="25"/>
        <end position="766"/>
    </location>
</feature>
<keyword evidence="15" id="KW-0732">Signal</keyword>
<dbReference type="Proteomes" id="UP000016368">
    <property type="component" value="Unassembled WGS sequence"/>
</dbReference>
<keyword evidence="10 15" id="KW-0812">Transmembrane</keyword>
<evidence type="ECO:0000256" key="15">
    <source>
        <dbReference type="RuleBase" id="RU365021"/>
    </source>
</evidence>
<accession>F3KSF6</accession>
<protein>
    <recommendedName>
        <fullName evidence="6 15">Cyclic di-GMP-binding protein</fullName>
    </recommendedName>
    <alternativeName>
        <fullName evidence="14 15">Cellulose synthase regulatory subunit</fullName>
    </alternativeName>
</protein>
<keyword evidence="18" id="KW-1185">Reference proteome</keyword>
<feature type="signal peptide" evidence="15">
    <location>
        <begin position="1"/>
        <end position="24"/>
    </location>
</feature>
<reference evidence="17 18" key="1">
    <citation type="journal article" date="2011" name="EMBO J.">
        <title>Structural diversity of bacterial flagellar motors.</title>
        <authorList>
            <person name="Chen S."/>
            <person name="Beeby M."/>
            <person name="Murphy G.E."/>
            <person name="Leadbetter J.R."/>
            <person name="Hendrixson D.R."/>
            <person name="Briegel A."/>
            <person name="Li Z."/>
            <person name="Shi J."/>
            <person name="Tocheva E.I."/>
            <person name="Muller A."/>
            <person name="Dobro M.J."/>
            <person name="Jensen G.J."/>
        </authorList>
    </citation>
    <scope>NUCLEOTIDE SEQUENCE [LARGE SCALE GENOMIC DNA]</scope>
    <source>
        <strain evidence="17 18">ATCC 19624</strain>
    </source>
</reference>
<sequence length="766" mass="81915">MRPEQRLKRLLTMLLATLALTGQATPVPAERSGQPPASAQTRVIRWPHAVASAHPGSGSSASPALRLRPGFAAPPLDFSLRADETVTQASARLSYAFAPGLSPSLTHLRVLLNGEVVATVPMPRDGAGPSNKHKGSGQTAALRTQDIALDPTALQRYNQLRLELVADADATASCPAPGSPRPDQGSAHSPAPDEPWADIAADSAVRLTVRRRSLPNDLGLLPEPFLDRADVGPVSLPFVFAAAPSDTVLRAAGITASWFGMLAPWHRPRFPVHVDELPTGHAVVFATNRERPAALAQLPPFSGPELRVLDHPTEPLAKLLLIGGRDDADLARAAQALALGSGGLSGAQARVHTPQDAPPRQAYDAPNWVRLDRPMRFGELVDNPAQLQVQGQSPPPVALSLRLPPDLFTWRSRGVPVDLKLRYTPPGLEGGSSAREGREAQVTLRINGEAVQTMRLSASGRGGTSARVVLPLLDAGLMGDSRELLIPAFKLGSRNQLDYVFDFGGAADLGCGEARPGSLRALIDADSRIDFSGHPHYAEMPHLGYFATSGFPFTIHADLGQTVALLPETPAPREIEVLLALLARMGETTGYPATRLQVMRGHRQGELGPLRDRDLLMVGTPQRLPLLQSWHKTWEPLLAERHEFQAAVLGFESPLTPRRSVVAVTATTPESLTQVLDLLDQDGAVYALHGGAVLLPGREGTAADSIPAPKGYTTGELPFWTAVWYPLSRHPVLLALMAVLAVLVLAFALWRSLNAAAQRRLGVPEA</sequence>
<keyword evidence="12 15" id="KW-1133">Transmembrane helix</keyword>
<comment type="function">
    <text evidence="1 15">Binds the cellulose synthase activator, bis-(3'-5') cyclic diguanylic acid (c-di-GMP).</text>
</comment>
<evidence type="ECO:0000256" key="11">
    <source>
        <dbReference type="ARBA" id="ARBA00022916"/>
    </source>
</evidence>
<comment type="pathway">
    <text evidence="3 15">Glycan metabolism; bacterial cellulose biosynthesis.</text>
</comment>
<keyword evidence="8 15" id="KW-0997">Cell inner membrane</keyword>
<proteinExistence type="inferred from homology"/>
<dbReference type="GO" id="GO:0005886">
    <property type="term" value="C:plasma membrane"/>
    <property type="evidence" value="ECO:0007669"/>
    <property type="project" value="UniProtKB-SubCell"/>
</dbReference>
<dbReference type="InterPro" id="IPR003920">
    <property type="entry name" value="Cell_synth_B"/>
</dbReference>
<keyword evidence="7 15" id="KW-1003">Cell membrane</keyword>
<feature type="transmembrane region" description="Helical" evidence="15">
    <location>
        <begin position="732"/>
        <end position="750"/>
    </location>
</feature>
<evidence type="ECO:0000256" key="14">
    <source>
        <dbReference type="ARBA" id="ARBA00033444"/>
    </source>
</evidence>
<dbReference type="PRINTS" id="PR01440">
    <property type="entry name" value="CELLSNTHASEB"/>
</dbReference>
<dbReference type="EMBL" id="AEGR01000050">
    <property type="protein sequence ID" value="EGI77350.1"/>
    <property type="molecule type" value="Genomic_DNA"/>
</dbReference>
<comment type="caution">
    <text evidence="17">The sequence shown here is derived from an EMBL/GenBank/DDBJ whole genome shotgun (WGS) entry which is preliminary data.</text>
</comment>
<evidence type="ECO:0000256" key="6">
    <source>
        <dbReference type="ARBA" id="ARBA00021844"/>
    </source>
</evidence>
<dbReference type="Pfam" id="PF03170">
    <property type="entry name" value="BcsB"/>
    <property type="match status" value="1"/>
</dbReference>
<dbReference type="AlphaFoldDB" id="F3KSF6"/>
<keyword evidence="9 15" id="KW-0973">c-di-GMP</keyword>
<evidence type="ECO:0000256" key="3">
    <source>
        <dbReference type="ARBA" id="ARBA00005186"/>
    </source>
</evidence>
<organism evidence="17 18">
    <name type="scientific">Hylemonella gracilis ATCC 19624</name>
    <dbReference type="NCBI Taxonomy" id="887062"/>
    <lineage>
        <taxon>Bacteria</taxon>
        <taxon>Pseudomonadati</taxon>
        <taxon>Pseudomonadota</taxon>
        <taxon>Betaproteobacteria</taxon>
        <taxon>Burkholderiales</taxon>
        <taxon>Comamonadaceae</taxon>
        <taxon>Hylemonella</taxon>
    </lineage>
</organism>
<evidence type="ECO:0000256" key="7">
    <source>
        <dbReference type="ARBA" id="ARBA00022475"/>
    </source>
</evidence>